<keyword evidence="4 7" id="KW-1133">Transmembrane helix</keyword>
<evidence type="ECO:0000313" key="8">
    <source>
        <dbReference type="EMBL" id="MBF4766974.1"/>
    </source>
</evidence>
<protein>
    <submittedName>
        <fullName evidence="8">YihY/virulence factor BrkB family protein</fullName>
    </submittedName>
</protein>
<keyword evidence="9" id="KW-1185">Reference proteome</keyword>
<keyword evidence="5 7" id="KW-0472">Membrane</keyword>
<evidence type="ECO:0000256" key="5">
    <source>
        <dbReference type="ARBA" id="ARBA00023136"/>
    </source>
</evidence>
<dbReference type="Proteomes" id="UP000660668">
    <property type="component" value="Unassembled WGS sequence"/>
</dbReference>
<dbReference type="RefSeq" id="WP_194695130.1">
    <property type="nucleotide sequence ID" value="NZ_JADKPO010000004.1"/>
</dbReference>
<dbReference type="AlphaFoldDB" id="A0A930VG98"/>
<gene>
    <name evidence="8" type="ORF">ISU10_04255</name>
</gene>
<evidence type="ECO:0000256" key="4">
    <source>
        <dbReference type="ARBA" id="ARBA00022989"/>
    </source>
</evidence>
<reference evidence="8" key="1">
    <citation type="submission" date="2020-11" db="EMBL/GenBank/DDBJ databases">
        <title>Nocardioides cynanchi sp. nov., isolated from soil of rhizosphere of Cynanchum wilfordii.</title>
        <authorList>
            <person name="Lee J.-S."/>
            <person name="Suh M.K."/>
            <person name="Kim J.-S."/>
        </authorList>
    </citation>
    <scope>NUCLEOTIDE SEQUENCE</scope>
    <source>
        <strain evidence="8">KCTC 19276</strain>
    </source>
</reference>
<feature type="transmembrane region" description="Helical" evidence="7">
    <location>
        <begin position="280"/>
        <end position="301"/>
    </location>
</feature>
<evidence type="ECO:0000256" key="6">
    <source>
        <dbReference type="SAM" id="MobiDB-lite"/>
    </source>
</evidence>
<comment type="subcellular location">
    <subcellularLocation>
        <location evidence="1">Cell membrane</location>
        <topology evidence="1">Multi-pass membrane protein</topology>
    </subcellularLocation>
</comment>
<keyword evidence="2" id="KW-1003">Cell membrane</keyword>
<dbReference type="PANTHER" id="PTHR30213">
    <property type="entry name" value="INNER MEMBRANE PROTEIN YHJD"/>
    <property type="match status" value="1"/>
</dbReference>
<dbReference type="GO" id="GO:0005886">
    <property type="term" value="C:plasma membrane"/>
    <property type="evidence" value="ECO:0007669"/>
    <property type="project" value="UniProtKB-SubCell"/>
</dbReference>
<feature type="transmembrane region" description="Helical" evidence="7">
    <location>
        <begin position="167"/>
        <end position="188"/>
    </location>
</feature>
<evidence type="ECO:0000256" key="2">
    <source>
        <dbReference type="ARBA" id="ARBA00022475"/>
    </source>
</evidence>
<evidence type="ECO:0000313" key="9">
    <source>
        <dbReference type="Proteomes" id="UP000660668"/>
    </source>
</evidence>
<organism evidence="8 9">
    <name type="scientific">Nocardioides agariphilus</name>
    <dbReference type="NCBI Taxonomy" id="433664"/>
    <lineage>
        <taxon>Bacteria</taxon>
        <taxon>Bacillati</taxon>
        <taxon>Actinomycetota</taxon>
        <taxon>Actinomycetes</taxon>
        <taxon>Propionibacteriales</taxon>
        <taxon>Nocardioidaceae</taxon>
        <taxon>Nocardioides</taxon>
    </lineage>
</organism>
<dbReference type="EMBL" id="JADKPO010000004">
    <property type="protein sequence ID" value="MBF4766974.1"/>
    <property type="molecule type" value="Genomic_DNA"/>
</dbReference>
<evidence type="ECO:0000256" key="7">
    <source>
        <dbReference type="SAM" id="Phobius"/>
    </source>
</evidence>
<feature type="transmembrane region" description="Helical" evidence="7">
    <location>
        <begin position="127"/>
        <end position="147"/>
    </location>
</feature>
<dbReference type="PANTHER" id="PTHR30213:SF0">
    <property type="entry name" value="UPF0761 MEMBRANE PROTEIN YIHY"/>
    <property type="match status" value="1"/>
</dbReference>
<feature type="compositionally biased region" description="Acidic residues" evidence="6">
    <location>
        <begin position="336"/>
        <end position="346"/>
    </location>
</feature>
<feature type="transmembrane region" description="Helical" evidence="7">
    <location>
        <begin position="208"/>
        <end position="227"/>
    </location>
</feature>
<dbReference type="InterPro" id="IPR017039">
    <property type="entry name" value="Virul_fac_BrkB"/>
</dbReference>
<feature type="region of interest" description="Disordered" evidence="6">
    <location>
        <begin position="329"/>
        <end position="365"/>
    </location>
</feature>
<feature type="transmembrane region" description="Helical" evidence="7">
    <location>
        <begin position="57"/>
        <end position="79"/>
    </location>
</feature>
<feature type="transmembrane region" description="Helical" evidence="7">
    <location>
        <begin position="239"/>
        <end position="260"/>
    </location>
</feature>
<dbReference type="Pfam" id="PF03631">
    <property type="entry name" value="Virul_fac_BrkB"/>
    <property type="match status" value="1"/>
</dbReference>
<evidence type="ECO:0000256" key="1">
    <source>
        <dbReference type="ARBA" id="ARBA00004651"/>
    </source>
</evidence>
<name>A0A930VG98_9ACTN</name>
<evidence type="ECO:0000256" key="3">
    <source>
        <dbReference type="ARBA" id="ARBA00022692"/>
    </source>
</evidence>
<sequence length="365" mass="39059">MSAAPDRASGEAASRARPGRVAVDPWWQRSAAALWRVVVATVGSCMRHRVTGLAAEAAFFAVLSVPPLIFALAGSIGYVSDQFSAAQVEDVRKAIIELASRGLTERAVNSIITPTINDVLEGGRFDVISVGFVLALWSGSRALHVFVDTITIMHGLGGHRGIIKTRALSFGLYLLAVVTGIVSLPLLVAGPSLVRQWLPERAEFLMGAYWPAVLVMSICFLATLYHVSVPVRTNWTFNLPGATFSLACWIVGSFVLRWFLTVTAADSRSIYGPLAAPIAVLLWLYLLSIAVLIGAAVNASFDSVFPQKATTSARLELVQRLRSRMALESYGHKPDDPDDQAADGDESPGKTPGEGLDSGRAGRAD</sequence>
<proteinExistence type="predicted"/>
<keyword evidence="3 7" id="KW-0812">Transmembrane</keyword>
<comment type="caution">
    <text evidence="8">The sequence shown here is derived from an EMBL/GenBank/DDBJ whole genome shotgun (WGS) entry which is preliminary data.</text>
</comment>
<accession>A0A930VG98</accession>